<dbReference type="AlphaFoldDB" id="A0AAF5Q1W8"/>
<feature type="region of interest" description="Disordered" evidence="1">
    <location>
        <begin position="446"/>
        <end position="485"/>
    </location>
</feature>
<dbReference type="WBParaSite" id="mrna-Wban_08835">
    <property type="protein sequence ID" value="mrna-Wban_08835"/>
    <property type="gene ID" value="Wban_08835"/>
</dbReference>
<organism evidence="2 3">
    <name type="scientific">Wuchereria bancrofti</name>
    <dbReference type="NCBI Taxonomy" id="6293"/>
    <lineage>
        <taxon>Eukaryota</taxon>
        <taxon>Metazoa</taxon>
        <taxon>Ecdysozoa</taxon>
        <taxon>Nematoda</taxon>
        <taxon>Chromadorea</taxon>
        <taxon>Rhabditida</taxon>
        <taxon>Spirurina</taxon>
        <taxon>Spiruromorpha</taxon>
        <taxon>Filarioidea</taxon>
        <taxon>Onchocercidae</taxon>
        <taxon>Wuchereria</taxon>
    </lineage>
</organism>
<sequence>MEERGIQTENIPPDGRTRENSGRGERIVIGERWRSRLDEPQAAACCPDCYSRPDLHEYERQLQLQHSTTPVSYQSDSQQRQFNSKEISSCDSKKEATGEIGCDSCTPTATFSKQKLEKLSQRQRSSIFAIARAKLSSFVNRLSVSSGAGCATTRTLTNTSNITTANNSDLSSVISFPLRQNSRQNTIQANPHSATAVSVATPALLSSSTQANTSLPTGTVFSNPDISDSYYSTGNTTLQKKQHLVKSPIKTFTLPTDGNDYLYHLQKQKPATSSASCSFFQQTNYPAAVFLTDGENSYFRTERLVPKEENERWIRAPPNCNPFDMRASFTCSSLSCRVPVTQATYGRSRLNTATGIERPNSGGAAMIVRGNRCHSRKCTEQVRSNDSLLTDCRQHEDGCFSSHLRWLSMKGFNENRTQFDSRPVVYVPVLCETVCDTNTHCAVTSSMKNDDSNNHISKPSSSSSPSPSSLSLLQQTSTTTSPTKSTFASANDVDIVVSGCTLIPMNHSTDMITHRSTSTKSEEEEKEKVEKIKDEIITGLSSQLVLLLFV</sequence>
<feature type="compositionally biased region" description="Low complexity" evidence="1">
    <location>
        <begin position="457"/>
        <end position="485"/>
    </location>
</feature>
<reference evidence="2" key="1">
    <citation type="submission" date="2015-03" db="EMBL/GenBank/DDBJ databases">
        <title>Wuchereria bancrofti Genome Sequencing Papua New Guinea Strain.</title>
        <authorList>
            <person name="Small S.T."/>
            <person name="Serre D."/>
            <person name="Zimmerman P.A."/>
        </authorList>
    </citation>
    <scope>NUCLEOTIDE SEQUENCE [LARGE SCALE GENOMIC DNA]</scope>
    <source>
        <strain evidence="2">pt0022</strain>
    </source>
</reference>
<evidence type="ECO:0000313" key="2">
    <source>
        <dbReference type="Proteomes" id="UP000093561"/>
    </source>
</evidence>
<reference evidence="3" key="3">
    <citation type="submission" date="2024-02" db="UniProtKB">
        <authorList>
            <consortium name="WormBaseParasite"/>
        </authorList>
    </citation>
    <scope>IDENTIFICATION</scope>
    <source>
        <strain evidence="3">pt0022</strain>
    </source>
</reference>
<evidence type="ECO:0000313" key="3">
    <source>
        <dbReference type="WBParaSite" id="mrna-Wban_08835"/>
    </source>
</evidence>
<accession>A0AAF5Q1W8</accession>
<protein>
    <submittedName>
        <fullName evidence="3">Uncharacterized protein</fullName>
    </submittedName>
</protein>
<feature type="compositionally biased region" description="Basic and acidic residues" evidence="1">
    <location>
        <begin position="15"/>
        <end position="25"/>
    </location>
</feature>
<dbReference type="Proteomes" id="UP000093561">
    <property type="component" value="Unassembled WGS sequence"/>
</dbReference>
<proteinExistence type="predicted"/>
<feature type="region of interest" description="Disordered" evidence="1">
    <location>
        <begin position="1"/>
        <end position="25"/>
    </location>
</feature>
<name>A0AAF5Q1W8_WUCBA</name>
<feature type="region of interest" description="Disordered" evidence="1">
    <location>
        <begin position="66"/>
        <end position="90"/>
    </location>
</feature>
<reference evidence="2" key="2">
    <citation type="journal article" date="2016" name="Mol. Ecol.">
        <title>Population genomics of the filarial nematode parasite Wuchereria bancrofti from mosquitoes.</title>
        <authorList>
            <person name="Small S.T."/>
            <person name="Reimer L.J."/>
            <person name="Tisch D.J."/>
            <person name="King C.L."/>
            <person name="Christensen B.M."/>
            <person name="Siba P.M."/>
            <person name="Kazura J.W."/>
            <person name="Serre D."/>
            <person name="Zimmerman P.A."/>
        </authorList>
    </citation>
    <scope>NUCLEOTIDE SEQUENCE</scope>
    <source>
        <strain evidence="2">pt0022</strain>
    </source>
</reference>
<evidence type="ECO:0000256" key="1">
    <source>
        <dbReference type="SAM" id="MobiDB-lite"/>
    </source>
</evidence>